<evidence type="ECO:0000256" key="1">
    <source>
        <dbReference type="ARBA" id="ARBA00004651"/>
    </source>
</evidence>
<reference evidence="12" key="1">
    <citation type="journal article" date="2014" name="Genome Announc.">
        <title>Draft Genome Sequences of Three Alkaliphilic Bacillus Strains, Bacillus wakoensis JCM 9140T, Bacillus akibai JCM 9157T, and Bacillus hemicellulosilyticus JCM 9152T.</title>
        <authorList>
            <person name="Yuki M."/>
            <person name="Oshima K."/>
            <person name="Suda W."/>
            <person name="Oshida Y."/>
            <person name="Kitamura K."/>
            <person name="Iida T."/>
            <person name="Hattori M."/>
            <person name="Ohkuma M."/>
        </authorList>
    </citation>
    <scope>NUCLEOTIDE SEQUENCE [LARGE SCALE GENOMIC DNA]</scope>
    <source>
        <strain evidence="12">JCM 9152</strain>
    </source>
</reference>
<organism evidence="12 13">
    <name type="scientific">Halalkalibacter hemicellulosilyticusJCM 9152</name>
    <dbReference type="NCBI Taxonomy" id="1236971"/>
    <lineage>
        <taxon>Bacteria</taxon>
        <taxon>Bacillati</taxon>
        <taxon>Bacillota</taxon>
        <taxon>Bacilli</taxon>
        <taxon>Bacillales</taxon>
        <taxon>Bacillaceae</taxon>
        <taxon>Halalkalibacter</taxon>
    </lineage>
</organism>
<keyword evidence="4 10" id="KW-1003">Cell membrane</keyword>
<keyword evidence="3 9" id="KW-0813">Transport</keyword>
<evidence type="ECO:0000256" key="7">
    <source>
        <dbReference type="ARBA" id="ARBA00022989"/>
    </source>
</evidence>
<dbReference type="GO" id="GO:0015098">
    <property type="term" value="F:molybdate ion transmembrane transporter activity"/>
    <property type="evidence" value="ECO:0007669"/>
    <property type="project" value="UniProtKB-UniRule"/>
</dbReference>
<evidence type="ECO:0000313" key="12">
    <source>
        <dbReference type="EMBL" id="GAE29840.1"/>
    </source>
</evidence>
<dbReference type="Proteomes" id="UP000018895">
    <property type="component" value="Unassembled WGS sequence"/>
</dbReference>
<keyword evidence="13" id="KW-1185">Reference proteome</keyword>
<keyword evidence="5 10" id="KW-0500">Molybdenum</keyword>
<evidence type="ECO:0000256" key="10">
    <source>
        <dbReference type="RuleBase" id="RU365097"/>
    </source>
</evidence>
<evidence type="ECO:0000259" key="11">
    <source>
        <dbReference type="PROSITE" id="PS50928"/>
    </source>
</evidence>
<evidence type="ECO:0000256" key="9">
    <source>
        <dbReference type="RuleBase" id="RU363032"/>
    </source>
</evidence>
<evidence type="ECO:0000256" key="3">
    <source>
        <dbReference type="ARBA" id="ARBA00022448"/>
    </source>
</evidence>
<keyword evidence="6 9" id="KW-0812">Transmembrane</keyword>
<accession>W4QCS5</accession>
<dbReference type="SUPFAM" id="SSF161098">
    <property type="entry name" value="MetI-like"/>
    <property type="match status" value="1"/>
</dbReference>
<feature type="transmembrane region" description="Helical" evidence="9">
    <location>
        <begin position="179"/>
        <end position="197"/>
    </location>
</feature>
<gene>
    <name evidence="12" type="ORF">JCM9152_1226</name>
</gene>
<dbReference type="InterPro" id="IPR011867">
    <property type="entry name" value="ModB_ABC"/>
</dbReference>
<sequence length="202" mass="22552">MIASIVSFITALFVAWWMKDRKFKGKSALDTLLMLPLVLPPTVVGFGLLTLLGRQSFIGRSFEWLFSQPLVFSFWAAVVAAAVVAFPLIYQTLRTGFESVDSELIEAARQLGGNEKQIFRFVILPLSWRYILTGYMLGFARGLGEFGATIMFAGNIPGRTQTMPSAIYSAVQSGRTEMAYFWVITLVLFSFVLLSVVQRLKP</sequence>
<keyword evidence="7 9" id="KW-1133">Transmembrane helix</keyword>
<evidence type="ECO:0000256" key="2">
    <source>
        <dbReference type="ARBA" id="ARBA00007069"/>
    </source>
</evidence>
<dbReference type="GO" id="GO:0005886">
    <property type="term" value="C:plasma membrane"/>
    <property type="evidence" value="ECO:0007669"/>
    <property type="project" value="UniProtKB-SubCell"/>
</dbReference>
<dbReference type="PANTHER" id="PTHR30183:SF3">
    <property type="entry name" value="MOLYBDENUM TRANSPORT SYSTEM PERMEASE PROTEIN MODB"/>
    <property type="match status" value="1"/>
</dbReference>
<dbReference type="PROSITE" id="PS50928">
    <property type="entry name" value="ABC_TM1"/>
    <property type="match status" value="1"/>
</dbReference>
<dbReference type="CDD" id="cd06261">
    <property type="entry name" value="TM_PBP2"/>
    <property type="match status" value="1"/>
</dbReference>
<comment type="similarity">
    <text evidence="2 10">Belongs to the binding-protein-dependent transport system permease family. CysTW subfamily.</text>
</comment>
<feature type="transmembrane region" description="Helical" evidence="9">
    <location>
        <begin position="118"/>
        <end position="137"/>
    </location>
</feature>
<comment type="caution">
    <text evidence="10">Lacks conserved residue(s) required for the propagation of feature annotation.</text>
</comment>
<dbReference type="AlphaFoldDB" id="W4QCS5"/>
<dbReference type="Pfam" id="PF00528">
    <property type="entry name" value="BPD_transp_1"/>
    <property type="match status" value="1"/>
</dbReference>
<dbReference type="InterPro" id="IPR035906">
    <property type="entry name" value="MetI-like_sf"/>
</dbReference>
<feature type="transmembrane region" description="Helical" evidence="9">
    <location>
        <begin position="72"/>
        <end position="90"/>
    </location>
</feature>
<dbReference type="PANTHER" id="PTHR30183">
    <property type="entry name" value="MOLYBDENUM TRANSPORT SYSTEM PERMEASE PROTEIN MODB"/>
    <property type="match status" value="1"/>
</dbReference>
<protein>
    <recommendedName>
        <fullName evidence="10">Molybdenum transport system permease</fullName>
    </recommendedName>
</protein>
<dbReference type="STRING" id="1236971.JCM9152_1226"/>
<dbReference type="EMBL" id="BAUU01000007">
    <property type="protein sequence ID" value="GAE29840.1"/>
    <property type="molecule type" value="Genomic_DNA"/>
</dbReference>
<evidence type="ECO:0000256" key="8">
    <source>
        <dbReference type="ARBA" id="ARBA00023136"/>
    </source>
</evidence>
<comment type="caution">
    <text evidence="12">The sequence shown here is derived from an EMBL/GenBank/DDBJ whole genome shotgun (WGS) entry which is preliminary data.</text>
</comment>
<comment type="subcellular location">
    <subcellularLocation>
        <location evidence="1 9">Cell membrane</location>
        <topology evidence="1 9">Multi-pass membrane protein</topology>
    </subcellularLocation>
</comment>
<evidence type="ECO:0000256" key="6">
    <source>
        <dbReference type="ARBA" id="ARBA00022692"/>
    </source>
</evidence>
<dbReference type="NCBIfam" id="TIGR02141">
    <property type="entry name" value="modB_ABC"/>
    <property type="match status" value="1"/>
</dbReference>
<keyword evidence="8 9" id="KW-0472">Membrane</keyword>
<comment type="function">
    <text evidence="10">Part of the binding-protein-dependent transport system for molybdenum; probably responsible for the translocation of the substrate across the membrane.</text>
</comment>
<dbReference type="Gene3D" id="1.10.3720.10">
    <property type="entry name" value="MetI-like"/>
    <property type="match status" value="1"/>
</dbReference>
<evidence type="ECO:0000256" key="5">
    <source>
        <dbReference type="ARBA" id="ARBA00022505"/>
    </source>
</evidence>
<dbReference type="InterPro" id="IPR000515">
    <property type="entry name" value="MetI-like"/>
</dbReference>
<feature type="transmembrane region" description="Helical" evidence="9">
    <location>
        <begin position="28"/>
        <end position="52"/>
    </location>
</feature>
<evidence type="ECO:0000256" key="4">
    <source>
        <dbReference type="ARBA" id="ARBA00022475"/>
    </source>
</evidence>
<proteinExistence type="inferred from homology"/>
<name>W4QCS5_9BACI</name>
<evidence type="ECO:0000313" key="13">
    <source>
        <dbReference type="Proteomes" id="UP000018895"/>
    </source>
</evidence>
<feature type="domain" description="ABC transmembrane type-1" evidence="11">
    <location>
        <begin position="1"/>
        <end position="197"/>
    </location>
</feature>